<reference evidence="8 9" key="1">
    <citation type="journal article" date="2018" name="Proc. R. Soc. B">
        <title>A non-coding region near Follistatin controls head colour polymorphism in the Gouldian finch.</title>
        <authorList>
            <person name="Toomey M.B."/>
            <person name="Marques C.I."/>
            <person name="Andrade P."/>
            <person name="Araujo P.M."/>
            <person name="Sabatino S."/>
            <person name="Gazda M.A."/>
            <person name="Afonso S."/>
            <person name="Lopes R.J."/>
            <person name="Corbo J.C."/>
            <person name="Carneiro M."/>
        </authorList>
    </citation>
    <scope>NUCLEOTIDE SEQUENCE [LARGE SCALE GENOMIC DNA]</scope>
    <source>
        <strain evidence="8">Red01</strain>
        <tissue evidence="8">Muscle</tissue>
    </source>
</reference>
<proteinExistence type="inferred from homology"/>
<dbReference type="PANTHER" id="PTHR10416">
    <property type="entry name" value="DNA POLYMERASE DELTA SUBUNIT 2"/>
    <property type="match status" value="1"/>
</dbReference>
<evidence type="ECO:0000256" key="3">
    <source>
        <dbReference type="ARBA" id="ARBA00022705"/>
    </source>
</evidence>
<feature type="region of interest" description="Disordered" evidence="5">
    <location>
        <begin position="1206"/>
        <end position="1229"/>
    </location>
</feature>
<feature type="domain" description="DNA polymerase delta subunit OB-fold" evidence="7">
    <location>
        <begin position="749"/>
        <end position="790"/>
    </location>
</feature>
<dbReference type="Pfam" id="PF18018">
    <property type="entry name" value="DNA_pol_D_N"/>
    <property type="match status" value="2"/>
</dbReference>
<sequence>MFSEQAAATAQGLLAPPSAEPPTFPRVAVSGYSDCSQPFRLGERSFARQYAHIYAVRLAGMRPGLERRARSRWGEPGSPSPRGKGKHCPGKNTALGKTKHCPEDTLPWKTLPWKNTEGLGRVQGCAQNWSSSWRKGGSGGTFWLSIVSWQVTAAHGRQGQNKRTRPEGAPGELPRAVLESPSLWGSNGCVDMALGALVSGGLGNKHLCSLKPSSFISVFDQVYIWSPEVSVPQAGCTLGARSIPAGGVHPCQAGIHPEPSCNLNSCSVCSCASPQQRFTLARGCAAQPAEPPSSGLHRDDRTIHLRVDYVAILLQLPPGGLTLGQTVFPITDRRGVWAGRARLPWSHRPTRFREQELSVRFVKVGLGGPWPGRVRGAGCAGGDVSCPGGGCGSAGCWGSAPPPQPEIEFPSALPFYGQKPLQRKLLGQTKASAGPWLTTLGFAKCDRIQWFVNSTSWSPGTGPDFGVCFPAGSVCRQKSGKHSPHPPEHTFKGGWQWGALPGTRQSGISGRRNVTQKGRGAGAGSVILGEETRSRLQMDFTGWFKQGITVPVDGRTHAGWGWSTSGFPGVGEIFAPQPQSGAARAAMILAAPKVLPTYIPCGSLPKAQGPVSMPAPLEVTGILNSSRGLGQRIWPWQSSGCLGYPLGEEQEQQPPAQGASWALPGQSRNACRLAGSGMLLGPIWPTHVHWAPCLKEKQEASQNSPEPRRSRRLPNIPQNLGAGALQLLLPAPRRARRPPGGADPRLSTGNDVVLRRLSELQEGEKCCVVGTLFKSMQLQPSILQEISEEVVGSPLLLLLSSHTARGGSCAHGVVPAHLRAQLGFHGFPPVPGCRLGAYVCGYLPLAQVAPSPTQPGLGHYQGFRGSCSCPGHPVPGPHYPHIPSHIQPKPTLYLSPCHHSCSVSWGLGLGRVRHKAVPVPSQHNLVPQPPLPKYIQPSDELILEDELQRIKLEGAIDVQRLVTGKGQRWLCGGTRPAGAERLLCHRDHRGCVRLRAGQITALPTCRHRCPGAGPAPTGEVAAAALGPCCVPAVSPSPWCQGGWQGSLTSGAWHTPLCPSRYVLLASGLGLGSVSGEALLSTQLLVDVVTGQLGAEGEQSCAAHITRVILAGNLLSQNTQSRDTINKVWRGGGRGLAELLGRWEGVGRGQRGCRAAVKMLDEILLQLCVSAWVWPGNGVPLGEGALVAKPPSPVPFPFEHPIWGGRSQPSSKSFSRDPASSVKPSGVSWGKGAAVTPGLCSEPPWRARLIPLCLQTSVPVDVMPGEFDPTNYTLPQQPLHRCMLPLASAYATLRLVTNPYQASLDGVSGVGPWDTSWHVQHLKLPFFPL</sequence>
<name>A0A3L8RA05_CHLGU</name>
<evidence type="ECO:0000256" key="2">
    <source>
        <dbReference type="ARBA" id="ARBA00017588"/>
    </source>
</evidence>
<evidence type="ECO:0000313" key="8">
    <source>
        <dbReference type="EMBL" id="RLV76318.1"/>
    </source>
</evidence>
<dbReference type="OrthoDB" id="3763at2759"/>
<dbReference type="Pfam" id="PF04042">
    <property type="entry name" value="DNA_pol_E_B"/>
    <property type="match status" value="1"/>
</dbReference>
<dbReference type="PANTHER" id="PTHR10416:SF0">
    <property type="entry name" value="DNA POLYMERASE DELTA SUBUNIT 2"/>
    <property type="match status" value="1"/>
</dbReference>
<evidence type="ECO:0000259" key="7">
    <source>
        <dbReference type="Pfam" id="PF18018"/>
    </source>
</evidence>
<dbReference type="Gene3D" id="3.60.21.50">
    <property type="match status" value="2"/>
</dbReference>
<dbReference type="EMBL" id="QUSF01000737">
    <property type="protein sequence ID" value="RLV76318.1"/>
    <property type="molecule type" value="Genomic_DNA"/>
</dbReference>
<feature type="compositionally biased region" description="Polar residues" evidence="5">
    <location>
        <begin position="503"/>
        <end position="516"/>
    </location>
</feature>
<feature type="region of interest" description="Disordered" evidence="5">
    <location>
        <begin position="69"/>
        <end position="101"/>
    </location>
</feature>
<gene>
    <name evidence="8" type="ORF">DV515_00017101</name>
</gene>
<evidence type="ECO:0000259" key="6">
    <source>
        <dbReference type="Pfam" id="PF04042"/>
    </source>
</evidence>
<evidence type="ECO:0000256" key="5">
    <source>
        <dbReference type="SAM" id="MobiDB-lite"/>
    </source>
</evidence>
<protein>
    <recommendedName>
        <fullName evidence="2">DNA polymerase delta subunit 2</fullName>
    </recommendedName>
</protein>
<dbReference type="InterPro" id="IPR040663">
    <property type="entry name" value="DNA_pol_D_N"/>
</dbReference>
<accession>A0A3L8RA05</accession>
<evidence type="ECO:0000313" key="9">
    <source>
        <dbReference type="Proteomes" id="UP000276834"/>
    </source>
</evidence>
<feature type="region of interest" description="Disordered" evidence="5">
    <location>
        <begin position="1"/>
        <end position="20"/>
    </location>
</feature>
<feature type="region of interest" description="Disordered" evidence="5">
    <location>
        <begin position="502"/>
        <end position="521"/>
    </location>
</feature>
<dbReference type="InterPro" id="IPR007185">
    <property type="entry name" value="DNA_pol_a/d/e_bsu"/>
</dbReference>
<feature type="domain" description="DNA polymerase alpha/delta/epsilon subunit B" evidence="6">
    <location>
        <begin position="1254"/>
        <end position="1306"/>
    </location>
</feature>
<dbReference type="GO" id="GO:0006281">
    <property type="term" value="P:DNA repair"/>
    <property type="evidence" value="ECO:0007669"/>
    <property type="project" value="UniProtKB-KW"/>
</dbReference>
<feature type="domain" description="DNA polymerase delta subunit OB-fold" evidence="7">
    <location>
        <begin position="922"/>
        <end position="964"/>
    </location>
</feature>
<evidence type="ECO:0000256" key="4">
    <source>
        <dbReference type="ARBA" id="ARBA00022769"/>
    </source>
</evidence>
<keyword evidence="4" id="KW-0228">DNA excision</keyword>
<comment type="caution">
    <text evidence="8">The sequence shown here is derived from an EMBL/GenBank/DDBJ whole genome shotgun (WGS) entry which is preliminary data.</text>
</comment>
<dbReference type="GO" id="GO:0043625">
    <property type="term" value="C:delta DNA polymerase complex"/>
    <property type="evidence" value="ECO:0007669"/>
    <property type="project" value="TreeGrafter"/>
</dbReference>
<keyword evidence="9" id="KW-1185">Reference proteome</keyword>
<dbReference type="GO" id="GO:0006271">
    <property type="term" value="P:DNA strand elongation involved in DNA replication"/>
    <property type="evidence" value="ECO:0007669"/>
    <property type="project" value="TreeGrafter"/>
</dbReference>
<feature type="region of interest" description="Disordered" evidence="5">
    <location>
        <begin position="697"/>
        <end position="717"/>
    </location>
</feature>
<dbReference type="Proteomes" id="UP000276834">
    <property type="component" value="Unassembled WGS sequence"/>
</dbReference>
<organism evidence="8 9">
    <name type="scientific">Chloebia gouldiae</name>
    <name type="common">Gouldian finch</name>
    <name type="synonym">Erythrura gouldiae</name>
    <dbReference type="NCBI Taxonomy" id="44316"/>
    <lineage>
        <taxon>Eukaryota</taxon>
        <taxon>Metazoa</taxon>
        <taxon>Chordata</taxon>
        <taxon>Craniata</taxon>
        <taxon>Vertebrata</taxon>
        <taxon>Euteleostomi</taxon>
        <taxon>Archelosauria</taxon>
        <taxon>Archosauria</taxon>
        <taxon>Dinosauria</taxon>
        <taxon>Saurischia</taxon>
        <taxon>Theropoda</taxon>
        <taxon>Coelurosauria</taxon>
        <taxon>Aves</taxon>
        <taxon>Neognathae</taxon>
        <taxon>Neoaves</taxon>
        <taxon>Telluraves</taxon>
        <taxon>Australaves</taxon>
        <taxon>Passeriformes</taxon>
        <taxon>Passeroidea</taxon>
        <taxon>Passeridae</taxon>
        <taxon>Chloebia</taxon>
    </lineage>
</organism>
<evidence type="ECO:0000256" key="1">
    <source>
        <dbReference type="ARBA" id="ARBA00006035"/>
    </source>
</evidence>
<keyword evidence="3" id="KW-0235">DNA replication</keyword>
<comment type="similarity">
    <text evidence="1">Belongs to the DNA polymerase delta/II small subunit family.</text>
</comment>
<dbReference type="InterPro" id="IPR024826">
    <property type="entry name" value="DNA_pol_delta/II_ssu"/>
</dbReference>
<dbReference type="GO" id="GO:0003677">
    <property type="term" value="F:DNA binding"/>
    <property type="evidence" value="ECO:0007669"/>
    <property type="project" value="InterPro"/>
</dbReference>
<dbReference type="Gene3D" id="2.40.50.430">
    <property type="match status" value="2"/>
</dbReference>